<keyword evidence="2" id="KW-1185">Reference proteome</keyword>
<protein>
    <recommendedName>
        <fullName evidence="3">PglZ domain-containing protein</fullName>
    </recommendedName>
</protein>
<dbReference type="AlphaFoldDB" id="A0ABD5UFC4"/>
<accession>A0ABD5UFC4</accession>
<comment type="caution">
    <text evidence="1">The sequence shown here is derived from an EMBL/GenBank/DDBJ whole genome shotgun (WGS) entry which is preliminary data.</text>
</comment>
<dbReference type="SUPFAM" id="SSF53649">
    <property type="entry name" value="Alkaline phosphatase-like"/>
    <property type="match status" value="1"/>
</dbReference>
<dbReference type="Gene3D" id="3.40.720.10">
    <property type="entry name" value="Alkaline Phosphatase, subunit A"/>
    <property type="match status" value="1"/>
</dbReference>
<proteinExistence type="predicted"/>
<evidence type="ECO:0000313" key="2">
    <source>
        <dbReference type="Proteomes" id="UP001596406"/>
    </source>
</evidence>
<gene>
    <name evidence="1" type="ORF">ACFQHK_16235</name>
</gene>
<evidence type="ECO:0000313" key="1">
    <source>
        <dbReference type="EMBL" id="MFC6838031.1"/>
    </source>
</evidence>
<dbReference type="InterPro" id="IPR017850">
    <property type="entry name" value="Alkaline_phosphatase_core_sf"/>
</dbReference>
<dbReference type="Proteomes" id="UP001596406">
    <property type="component" value="Unassembled WGS sequence"/>
</dbReference>
<name>A0ABD5UFC4_9EURY</name>
<reference evidence="1 2" key="1">
    <citation type="journal article" date="2019" name="Int. J. Syst. Evol. Microbiol.">
        <title>The Global Catalogue of Microorganisms (GCM) 10K type strain sequencing project: providing services to taxonomists for standard genome sequencing and annotation.</title>
        <authorList>
            <consortium name="The Broad Institute Genomics Platform"/>
            <consortium name="The Broad Institute Genome Sequencing Center for Infectious Disease"/>
            <person name="Wu L."/>
            <person name="Ma J."/>
        </authorList>
    </citation>
    <scope>NUCLEOTIDE SEQUENCE [LARGE SCALE GENOMIC DNA]</scope>
    <source>
        <strain evidence="1 2">PSRA2</strain>
    </source>
</reference>
<evidence type="ECO:0008006" key="3">
    <source>
        <dbReference type="Google" id="ProtNLM"/>
    </source>
</evidence>
<organism evidence="1 2">
    <name type="scientific">Halomarina ordinaria</name>
    <dbReference type="NCBI Taxonomy" id="3033939"/>
    <lineage>
        <taxon>Archaea</taxon>
        <taxon>Methanobacteriati</taxon>
        <taxon>Methanobacteriota</taxon>
        <taxon>Stenosarchaea group</taxon>
        <taxon>Halobacteria</taxon>
        <taxon>Halobacteriales</taxon>
        <taxon>Natronomonadaceae</taxon>
        <taxon>Halomarina</taxon>
    </lineage>
</organism>
<sequence length="303" mass="33873">MQRSTRTPPKEQDVFGTDWDYLIVLDACRYDAFESVYEEYLDGDLERRRSPGSATPEWASKTFTGQHDLVYFSTIPFINSLGIPLCDLRWGASCDYDWAAADHIDEVVDLWREAWDDDLGAVTPEAVTAAARERLDDGSDRRMVVHYLQPHAPYLRRGKGRKLRQIRAGVTDAGDRSRGTATPDGDADGYRGVLRSVGDDLRSRVESALGDSRLAMQLGMLVELDVAALADLRTDGVAAVLKRYHEENLRLALESAADLIEDLDGRVVVTADHGEAFGEQGVWEHHIETYIPPLVDVPWLVVE</sequence>
<dbReference type="RefSeq" id="WP_304449751.1">
    <property type="nucleotide sequence ID" value="NZ_JARRAH010000003.1"/>
</dbReference>
<dbReference type="EMBL" id="JBHSXM010000003">
    <property type="protein sequence ID" value="MFC6838031.1"/>
    <property type="molecule type" value="Genomic_DNA"/>
</dbReference>